<name>A0ABP0RY73_9DINO</name>
<gene>
    <name evidence="3" type="ORF">CCMP2556_LOCUS49019</name>
</gene>
<protein>
    <recommendedName>
        <fullName evidence="5">Tyr recombinase domain-containing protein</fullName>
    </recommendedName>
</protein>
<evidence type="ECO:0008006" key="5">
    <source>
        <dbReference type="Google" id="ProtNLM"/>
    </source>
</evidence>
<sequence>MDEPGLSAWLEALPAVVVEEAPHGTDREAGNSSGEGQPQEEPMLAADEAPLEVNFEVGGLPGDGQARGRQVLDKSPIFTEKERANYERTIFEQSLTSIGAGMPALPWEQGIFKEIFGEAKSDNLPTLEDLVAYPAGAAPGSSDDARLKVEVTGVTSSLPGDMPLYAKHIKALCDRDYAATLDLTWTKALASWLIVLEDCNFESSVGHYVQEKLQAMDRDGALLCIRDACGVRSPSTVLKRARDLILFVKWCEKNDLRWWPIKERNLLDYLQGKEDEKRSKFIGKNLIHALKFFKYIIGAEFNIEAVLGPMLTGKVSRVLATRDPTEQARPLTVAEVLRLEVMLDTVKNKYDKYFIGCILYAIYSRSRWSDMANIHHFFFDVIGTSDGPFGFVEARTRIHKTSTTAERKAMYMPYVASVNGIGSGSWGLKWKVVLEELGLLELGPPHGPICRAPTVDGGFTKRPVSTSEGTNMINAYLGYRDGDQAATTTHSLKSTLLVWAARYGLSEPVRGLLGHHSLKENSVACYSRDMLSQPMRELCAMVYNIKLGNFVPDGTRSGWMVRKQAPLFEPHAPGDDEADYFGSPSVLEGEKDVSADTGFDPNNPFGEPERSGNAEEHNEEPEEGARDDGDEDGEDFVESASESEDSSASSDNEEELHKEKASVIESGLEPEVKGPLMQNKRSRMLHTQNPDPKNHLQPVTSCGLHGIGFNVLAEGSIFSWPKCSKCFKDADNKSVIDVVNASKRRRI</sequence>
<dbReference type="InterPro" id="IPR010998">
    <property type="entry name" value="Integrase_recombinase_N"/>
</dbReference>
<keyword evidence="1" id="KW-0238">DNA-binding</keyword>
<dbReference type="Gene3D" id="1.10.150.130">
    <property type="match status" value="1"/>
</dbReference>
<keyword evidence="4" id="KW-1185">Reference proteome</keyword>
<feature type="compositionally biased region" description="Acidic residues" evidence="2">
    <location>
        <begin position="628"/>
        <end position="645"/>
    </location>
</feature>
<feature type="region of interest" description="Disordered" evidence="2">
    <location>
        <begin position="568"/>
        <end position="676"/>
    </location>
</feature>
<organism evidence="3 4">
    <name type="scientific">Durusdinium trenchii</name>
    <dbReference type="NCBI Taxonomy" id="1381693"/>
    <lineage>
        <taxon>Eukaryota</taxon>
        <taxon>Sar</taxon>
        <taxon>Alveolata</taxon>
        <taxon>Dinophyceae</taxon>
        <taxon>Suessiales</taxon>
        <taxon>Symbiodiniaceae</taxon>
        <taxon>Durusdinium</taxon>
    </lineage>
</organism>
<evidence type="ECO:0000256" key="2">
    <source>
        <dbReference type="SAM" id="MobiDB-lite"/>
    </source>
</evidence>
<accession>A0ABP0RY73</accession>
<proteinExistence type="predicted"/>
<dbReference type="SUPFAM" id="SSF47823">
    <property type="entry name" value="lambda integrase-like, N-terminal domain"/>
    <property type="match status" value="1"/>
</dbReference>
<dbReference type="EMBL" id="CAXAMN010026631">
    <property type="protein sequence ID" value="CAK9104588.1"/>
    <property type="molecule type" value="Genomic_DNA"/>
</dbReference>
<dbReference type="Proteomes" id="UP001642484">
    <property type="component" value="Unassembled WGS sequence"/>
</dbReference>
<feature type="compositionally biased region" description="Basic and acidic residues" evidence="2">
    <location>
        <begin position="20"/>
        <end position="29"/>
    </location>
</feature>
<comment type="caution">
    <text evidence="3">The sequence shown here is derived from an EMBL/GenBank/DDBJ whole genome shotgun (WGS) entry which is preliminary data.</text>
</comment>
<evidence type="ECO:0000256" key="1">
    <source>
        <dbReference type="ARBA" id="ARBA00023125"/>
    </source>
</evidence>
<evidence type="ECO:0000313" key="3">
    <source>
        <dbReference type="EMBL" id="CAK9104588.1"/>
    </source>
</evidence>
<feature type="compositionally biased region" description="Basic and acidic residues" evidence="2">
    <location>
        <begin position="607"/>
        <end position="616"/>
    </location>
</feature>
<feature type="region of interest" description="Disordered" evidence="2">
    <location>
        <begin position="17"/>
        <end position="41"/>
    </location>
</feature>
<evidence type="ECO:0000313" key="4">
    <source>
        <dbReference type="Proteomes" id="UP001642484"/>
    </source>
</evidence>
<reference evidence="3 4" key="1">
    <citation type="submission" date="2024-02" db="EMBL/GenBank/DDBJ databases">
        <authorList>
            <person name="Chen Y."/>
            <person name="Shah S."/>
            <person name="Dougan E. K."/>
            <person name="Thang M."/>
            <person name="Chan C."/>
        </authorList>
    </citation>
    <scope>NUCLEOTIDE SEQUENCE [LARGE SCALE GENOMIC DNA]</scope>
</reference>